<accession>A0ABY5TL26</accession>
<evidence type="ECO:0000313" key="3">
    <source>
        <dbReference type="Proteomes" id="UP001059934"/>
    </source>
</evidence>
<dbReference type="InterPro" id="IPR008816">
    <property type="entry name" value="Gly_zipper_2TM_dom"/>
</dbReference>
<protein>
    <submittedName>
        <fullName evidence="2">Glycine zipper 2TM domain-containing protein</fullName>
    </submittedName>
</protein>
<proteinExistence type="predicted"/>
<gene>
    <name evidence="2" type="ORF">NYF23_10620</name>
</gene>
<keyword evidence="3" id="KW-1185">Reference proteome</keyword>
<name>A0ABY5TL26_9GAMM</name>
<dbReference type="Proteomes" id="UP001059934">
    <property type="component" value="Chromosome"/>
</dbReference>
<organism evidence="2 3">
    <name type="scientific">SAR92 clade bacterium H455</name>
    <dbReference type="NCBI Taxonomy" id="2974818"/>
    <lineage>
        <taxon>Bacteria</taxon>
        <taxon>Pseudomonadati</taxon>
        <taxon>Pseudomonadota</taxon>
        <taxon>Gammaproteobacteria</taxon>
        <taxon>Cellvibrionales</taxon>
        <taxon>Porticoccaceae</taxon>
        <taxon>SAR92 clade</taxon>
    </lineage>
</organism>
<feature type="domain" description="Glycine zipper 2TM" evidence="1">
    <location>
        <begin position="69"/>
        <end position="107"/>
    </location>
</feature>
<sequence length="130" mass="13443">MKRNSMLLLGLALVVVITSGCANGYRGYGAPKEIIIDTKGVDLDAYYDDLGDCEQYARNVDVGTETAEGAVAGAVVGGVLGAVLGNSDNAKRTAGAGAVVGGVKGNQSARHEQERIVRRCLSGRGYLVLN</sequence>
<evidence type="ECO:0000313" key="2">
    <source>
        <dbReference type="EMBL" id="UVW34460.1"/>
    </source>
</evidence>
<evidence type="ECO:0000259" key="1">
    <source>
        <dbReference type="Pfam" id="PF05433"/>
    </source>
</evidence>
<dbReference type="Pfam" id="PF05433">
    <property type="entry name" value="Rick_17kDa_Anti"/>
    <property type="match status" value="1"/>
</dbReference>
<reference evidence="2" key="1">
    <citation type="submission" date="2022-08" db="EMBL/GenBank/DDBJ databases">
        <title>Catabolic pathway analysis in culturable SAR92 clade bacteria reveals their overlooked roles in DMSP degradation in coastal seas.</title>
        <authorList>
            <person name="He X."/>
            <person name="Zhang X."/>
            <person name="Zhang Y."/>
        </authorList>
    </citation>
    <scope>NUCLEOTIDE SEQUENCE</scope>
    <source>
        <strain evidence="2">H455</strain>
    </source>
</reference>
<dbReference type="EMBL" id="CP103416">
    <property type="protein sequence ID" value="UVW34460.1"/>
    <property type="molecule type" value="Genomic_DNA"/>
</dbReference>